<sequence>MNSGAGGEPREGAEERPAQRLYPLLQTLALLALLLDLPIFFLVSIAPTLLCHYPGLGPALVALFVSLASPLDPGIQPRGLDSNPEMVWKPAPIDPAEPIIHPHPPPVSHENNAKPLEYNQVGKWELLPRWIKLQNTRRNHASHNIYNQQPVPLDFLSHKEINHHCSYLNEIPSPLRLFAKSHNNILSLSPSNSGLIENVGWASESCILESTQSMRTVNVNGFLLENLILSPLDEVSECLDLEDLTTVKVLLLASQSQPITWSGELTNVMQGKKIRVFNHKTRFHWVAFLRK</sequence>
<evidence type="ECO:0000256" key="1">
    <source>
        <dbReference type="SAM" id="Phobius"/>
    </source>
</evidence>
<keyword evidence="1" id="KW-0472">Membrane</keyword>
<name>A0ABY7CLL7_9BASI</name>
<accession>A0ABY7CLL7</accession>
<reference evidence="2" key="1">
    <citation type="submission" date="2022-10" db="EMBL/GenBank/DDBJ databases">
        <title>Puccinia triticina Genome sequencing and assembly.</title>
        <authorList>
            <person name="Li C."/>
        </authorList>
    </citation>
    <scope>NUCLEOTIDE SEQUENCE</scope>
    <source>
        <strain evidence="2">Pt15</strain>
    </source>
</reference>
<keyword evidence="3" id="KW-1185">Reference proteome</keyword>
<protein>
    <submittedName>
        <fullName evidence="2">Uncharacterized protein</fullName>
    </submittedName>
</protein>
<keyword evidence="1" id="KW-1133">Transmembrane helix</keyword>
<dbReference type="GeneID" id="77811223"/>
<organism evidence="2 3">
    <name type="scientific">Puccinia triticina</name>
    <dbReference type="NCBI Taxonomy" id="208348"/>
    <lineage>
        <taxon>Eukaryota</taxon>
        <taxon>Fungi</taxon>
        <taxon>Dikarya</taxon>
        <taxon>Basidiomycota</taxon>
        <taxon>Pucciniomycotina</taxon>
        <taxon>Pucciniomycetes</taxon>
        <taxon>Pucciniales</taxon>
        <taxon>Pucciniaceae</taxon>
        <taxon>Puccinia</taxon>
    </lineage>
</organism>
<proteinExistence type="predicted"/>
<dbReference type="Proteomes" id="UP001164743">
    <property type="component" value="Chromosome 6A"/>
</dbReference>
<dbReference type="RefSeq" id="XP_053021530.1">
    <property type="nucleotide sequence ID" value="XM_053170328.1"/>
</dbReference>
<feature type="transmembrane region" description="Helical" evidence="1">
    <location>
        <begin position="21"/>
        <end position="46"/>
    </location>
</feature>
<dbReference type="EMBL" id="CP110426">
    <property type="protein sequence ID" value="WAQ85975.1"/>
    <property type="molecule type" value="Genomic_DNA"/>
</dbReference>
<evidence type="ECO:0000313" key="3">
    <source>
        <dbReference type="Proteomes" id="UP001164743"/>
    </source>
</evidence>
<keyword evidence="1" id="KW-0812">Transmembrane</keyword>
<evidence type="ECO:0000313" key="2">
    <source>
        <dbReference type="EMBL" id="WAQ85975.1"/>
    </source>
</evidence>
<gene>
    <name evidence="2" type="ORF">PtA15_6A605</name>
</gene>